<dbReference type="Pfam" id="PF06246">
    <property type="entry name" value="Isy1"/>
    <property type="match status" value="1"/>
</dbReference>
<evidence type="ECO:0008006" key="6">
    <source>
        <dbReference type="Google" id="ProtNLM"/>
    </source>
</evidence>
<feature type="region of interest" description="Disordered" evidence="4">
    <location>
        <begin position="191"/>
        <end position="223"/>
    </location>
</feature>
<dbReference type="InterPro" id="IPR037200">
    <property type="entry name" value="Isy1_sf"/>
</dbReference>
<feature type="compositionally biased region" description="Basic and acidic residues" evidence="4">
    <location>
        <begin position="191"/>
        <end position="201"/>
    </location>
</feature>
<dbReference type="GO" id="GO:0005634">
    <property type="term" value="C:nucleus"/>
    <property type="evidence" value="ECO:0007669"/>
    <property type="project" value="UniProtKB-SubCell"/>
</dbReference>
<dbReference type="GO" id="GO:0000350">
    <property type="term" value="P:generation of catalytic spliceosome for second transesterification step"/>
    <property type="evidence" value="ECO:0007669"/>
    <property type="project" value="InterPro"/>
</dbReference>
<reference evidence="5" key="1">
    <citation type="submission" date="2021-01" db="EMBL/GenBank/DDBJ databases">
        <authorList>
            <person name="Corre E."/>
            <person name="Pelletier E."/>
            <person name="Niang G."/>
            <person name="Scheremetjew M."/>
            <person name="Finn R."/>
            <person name="Kale V."/>
            <person name="Holt S."/>
            <person name="Cochrane G."/>
            <person name="Meng A."/>
            <person name="Brown T."/>
            <person name="Cohen L."/>
        </authorList>
    </citation>
    <scope>NUCLEOTIDE SEQUENCE</scope>
    <source>
        <strain evidence="5">CCMP 2712</strain>
    </source>
</reference>
<comment type="subcellular location">
    <subcellularLocation>
        <location evidence="1">Nucleus</location>
    </subcellularLocation>
</comment>
<comment type="similarity">
    <text evidence="2">Belongs to the ISY1 family.</text>
</comment>
<sequence>MARNEEKAMSMLNRWLRVQSGEDNKKKERRPYSATMVESLPEAEKWRRQIVGVITKKVAEIQNPGLGEFKIRDLNDQINRLCREKTNWERRIIELGGPNYLKSSSVLDADGKEVPGTKGYKYFGAAKDLPGVRELFKSDHETPAAKRSRTDMYKCADASYFGYRDEDDTILLPLENAAEQEAVAQAVLEWTERQEKGGVQKDDDDEDEPQDKSDSFVAHVAVPSREELERAALAAKKRQMLAQYVSQDE</sequence>
<evidence type="ECO:0000256" key="2">
    <source>
        <dbReference type="ARBA" id="ARBA00007002"/>
    </source>
</evidence>
<organism evidence="5">
    <name type="scientific">Guillardia theta</name>
    <name type="common">Cryptophyte</name>
    <name type="synonym">Cryptomonas phi</name>
    <dbReference type="NCBI Taxonomy" id="55529"/>
    <lineage>
        <taxon>Eukaryota</taxon>
        <taxon>Cryptophyceae</taxon>
        <taxon>Pyrenomonadales</taxon>
        <taxon>Geminigeraceae</taxon>
        <taxon>Guillardia</taxon>
    </lineage>
</organism>
<dbReference type="AlphaFoldDB" id="A0A7S4P5N0"/>
<proteinExistence type="inferred from homology"/>
<protein>
    <recommendedName>
        <fullName evidence="6">Pre-mRNA-splicing factor ISY1</fullName>
    </recommendedName>
</protein>
<dbReference type="OMA" id="YHWERRI"/>
<dbReference type="InterPro" id="IPR009360">
    <property type="entry name" value="Isy1"/>
</dbReference>
<evidence type="ECO:0000313" key="5">
    <source>
        <dbReference type="EMBL" id="CAE2324325.1"/>
    </source>
</evidence>
<name>A0A7S4P5N0_GUITH</name>
<dbReference type="FunFam" id="1.10.287.660:FF:000001">
    <property type="entry name" value="pre-mRNA-splicing factor ISY1 homolog"/>
    <property type="match status" value="1"/>
</dbReference>
<evidence type="ECO:0000256" key="3">
    <source>
        <dbReference type="ARBA" id="ARBA00023242"/>
    </source>
</evidence>
<keyword evidence="3" id="KW-0539">Nucleus</keyword>
<gene>
    <name evidence="5" type="ORF">GTHE00462_LOCUS29306</name>
</gene>
<dbReference type="EMBL" id="HBKN01037373">
    <property type="protein sequence ID" value="CAE2324325.1"/>
    <property type="molecule type" value="Transcribed_RNA"/>
</dbReference>
<accession>A0A7S4P5N0</accession>
<dbReference type="InterPro" id="IPR029012">
    <property type="entry name" value="Helix_hairpin_bin_sf"/>
</dbReference>
<evidence type="ECO:0000256" key="4">
    <source>
        <dbReference type="SAM" id="MobiDB-lite"/>
    </source>
</evidence>
<dbReference type="PANTHER" id="PTHR13021">
    <property type="entry name" value="PRE-MRNA-SPLICING FACTOR ISY1"/>
    <property type="match status" value="1"/>
</dbReference>
<dbReference type="Gene3D" id="1.10.287.660">
    <property type="entry name" value="Helix hairpin bin"/>
    <property type="match status" value="1"/>
</dbReference>
<evidence type="ECO:0000256" key="1">
    <source>
        <dbReference type="ARBA" id="ARBA00004123"/>
    </source>
</evidence>
<dbReference type="SUPFAM" id="SSF140102">
    <property type="entry name" value="ISY1 domain-like"/>
    <property type="match status" value="1"/>
</dbReference>